<keyword evidence="9" id="KW-0472">Membrane</keyword>
<dbReference type="InterPro" id="IPR006311">
    <property type="entry name" value="TAT_signal"/>
</dbReference>
<keyword evidence="2" id="KW-0004">4Fe-4S</keyword>
<organism evidence="9 10">
    <name type="scientific">Desulfobacula toluolica (strain DSM 7467 / Tol2)</name>
    <dbReference type="NCBI Taxonomy" id="651182"/>
    <lineage>
        <taxon>Bacteria</taxon>
        <taxon>Pseudomonadati</taxon>
        <taxon>Thermodesulfobacteriota</taxon>
        <taxon>Desulfobacteria</taxon>
        <taxon>Desulfobacterales</taxon>
        <taxon>Desulfobacteraceae</taxon>
        <taxon>Desulfobacula</taxon>
    </lineage>
</organism>
<dbReference type="InterPro" id="IPR017900">
    <property type="entry name" value="4Fe4S_Fe_S_CS"/>
</dbReference>
<keyword evidence="6" id="KW-0411">Iron-sulfur</keyword>
<evidence type="ECO:0000256" key="2">
    <source>
        <dbReference type="ARBA" id="ARBA00022485"/>
    </source>
</evidence>
<dbReference type="OrthoDB" id="9789030at2"/>
<keyword evidence="5" id="KW-0408">Iron</keyword>
<dbReference type="NCBIfam" id="NF045715">
    <property type="entry name" value="sulf_resp_HmcB"/>
    <property type="match status" value="1"/>
</dbReference>
<evidence type="ECO:0000313" key="9">
    <source>
        <dbReference type="EMBL" id="CCK81840.1"/>
    </source>
</evidence>
<feature type="domain" description="4Fe-4S ferredoxin-type" evidence="8">
    <location>
        <begin position="132"/>
        <end position="161"/>
    </location>
</feature>
<dbReference type="Gene3D" id="3.30.70.20">
    <property type="match status" value="2"/>
</dbReference>
<name>K0NMC9_DESTT</name>
<dbReference type="InterPro" id="IPR054814">
    <property type="entry name" value="HmcB"/>
</dbReference>
<dbReference type="CDD" id="cd10561">
    <property type="entry name" value="HybA_like"/>
    <property type="match status" value="1"/>
</dbReference>
<dbReference type="RefSeq" id="WP_014959025.1">
    <property type="nucleotide sequence ID" value="NC_018645.1"/>
</dbReference>
<proteinExistence type="predicted"/>
<accession>K0NMC9</accession>
<dbReference type="PANTHER" id="PTHR43545">
    <property type="entry name" value="FORMATE DEHYDROGENASE, NITRATE-INDUCIBLE, IRON-SULFUR SUBUNIT"/>
    <property type="match status" value="1"/>
</dbReference>
<gene>
    <name evidence="9" type="primary">hmcB</name>
    <name evidence="9" type="ordered locus">TOL2_C36830</name>
</gene>
<keyword evidence="9" id="KW-0812">Transmembrane</keyword>
<dbReference type="SUPFAM" id="SSF54862">
    <property type="entry name" value="4Fe-4S ferredoxins"/>
    <property type="match status" value="1"/>
</dbReference>
<dbReference type="PANTHER" id="PTHR43545:SF4">
    <property type="entry name" value="IRON-SULFUR PROTEIN"/>
    <property type="match status" value="1"/>
</dbReference>
<evidence type="ECO:0000256" key="3">
    <source>
        <dbReference type="ARBA" id="ARBA00022723"/>
    </source>
</evidence>
<evidence type="ECO:0000259" key="8">
    <source>
        <dbReference type="PROSITE" id="PS51379"/>
    </source>
</evidence>
<dbReference type="GO" id="GO:0046872">
    <property type="term" value="F:metal ion binding"/>
    <property type="evidence" value="ECO:0007669"/>
    <property type="project" value="UniProtKB-KW"/>
</dbReference>
<evidence type="ECO:0000256" key="5">
    <source>
        <dbReference type="ARBA" id="ARBA00023004"/>
    </source>
</evidence>
<dbReference type="GO" id="GO:0030313">
    <property type="term" value="C:cell envelope"/>
    <property type="evidence" value="ECO:0007669"/>
    <property type="project" value="UniProtKB-SubCell"/>
</dbReference>
<comment type="subcellular location">
    <subcellularLocation>
        <location evidence="1">Cell envelope</location>
    </subcellularLocation>
</comment>
<keyword evidence="10" id="KW-1185">Reference proteome</keyword>
<dbReference type="EMBL" id="FO203503">
    <property type="protein sequence ID" value="CCK81840.1"/>
    <property type="molecule type" value="Genomic_DNA"/>
</dbReference>
<dbReference type="Pfam" id="PF13247">
    <property type="entry name" value="Fer4_11"/>
    <property type="match status" value="1"/>
</dbReference>
<dbReference type="PROSITE" id="PS00198">
    <property type="entry name" value="4FE4S_FER_1"/>
    <property type="match status" value="1"/>
</dbReference>
<keyword evidence="4" id="KW-0677">Repeat</keyword>
<feature type="compositionally biased region" description="Basic and acidic residues" evidence="7">
    <location>
        <begin position="341"/>
        <end position="359"/>
    </location>
</feature>
<evidence type="ECO:0000313" key="10">
    <source>
        <dbReference type="Proteomes" id="UP000007347"/>
    </source>
</evidence>
<dbReference type="PATRIC" id="fig|651182.5.peg.4326"/>
<sequence>MAISRRKFLGSLGAAIGATTTGALTKAYGAANKSFKGYPGSSGVLHDTTLCIGCRKCEQACNKVNKLPEPEKPFDDLTVLDQNRRTQADVYTVVNKFQAKEQVFVKKQCNHCLEPACASACFVKAFKKTAAGPVVYDASLCVGCRYCMVACPFEVPAYEYDKVLTPKVTKCTMCAPRLEEGKLPGCVEACPREALIFGQRDALIKIARSRIHKYPDKYIDHVYGEHEMGGTSWLYLSGQSFETIGMREDLGTKSAPELTSGPLSAVPIVVGLWPVLLTGVYAISKRKDKIAKEEQDDALQAARVQANEEMNQKIEDLKGKMNKEKTAAINFEVKKALEEAEKAREAAKESEAAKEKQAEVQEEQTAKSIGESVDSLEKGKQEE</sequence>
<dbReference type="STRING" id="651182.TOL2_C36830"/>
<dbReference type="PROSITE" id="PS51318">
    <property type="entry name" value="TAT"/>
    <property type="match status" value="1"/>
</dbReference>
<dbReference type="Proteomes" id="UP000007347">
    <property type="component" value="Chromosome"/>
</dbReference>
<dbReference type="PROSITE" id="PS51379">
    <property type="entry name" value="4FE4S_FER_2"/>
    <property type="match status" value="2"/>
</dbReference>
<evidence type="ECO:0000256" key="1">
    <source>
        <dbReference type="ARBA" id="ARBA00004196"/>
    </source>
</evidence>
<dbReference type="InterPro" id="IPR051555">
    <property type="entry name" value="FDH_Electron_Transfer_Unit"/>
</dbReference>
<keyword evidence="3" id="KW-0479">Metal-binding</keyword>
<feature type="region of interest" description="Disordered" evidence="7">
    <location>
        <begin position="341"/>
        <end position="383"/>
    </location>
</feature>
<reference evidence="9 10" key="1">
    <citation type="journal article" date="2013" name="Environ. Microbiol.">
        <title>Complete genome, catabolic sub-proteomes and key-metabolites of Desulfobacula toluolica Tol2, a marine, aromatic compound-degrading, sulfate-reducing bacterium.</title>
        <authorList>
            <person name="Wohlbrand L."/>
            <person name="Jacob J.H."/>
            <person name="Kube M."/>
            <person name="Mussmann M."/>
            <person name="Jarling R."/>
            <person name="Beck A."/>
            <person name="Amann R."/>
            <person name="Wilkes H."/>
            <person name="Reinhardt R."/>
            <person name="Rabus R."/>
        </authorList>
    </citation>
    <scope>NUCLEOTIDE SEQUENCE [LARGE SCALE GENOMIC DNA]</scope>
    <source>
        <strain evidence="10">DSM 7467 / Tol2</strain>
    </source>
</reference>
<dbReference type="GO" id="GO:0051539">
    <property type="term" value="F:4 iron, 4 sulfur cluster binding"/>
    <property type="evidence" value="ECO:0007669"/>
    <property type="project" value="UniProtKB-KW"/>
</dbReference>
<dbReference type="InterPro" id="IPR017896">
    <property type="entry name" value="4Fe4S_Fe-S-bd"/>
</dbReference>
<evidence type="ECO:0000256" key="4">
    <source>
        <dbReference type="ARBA" id="ARBA00022737"/>
    </source>
</evidence>
<feature type="domain" description="4Fe-4S ferredoxin-type" evidence="8">
    <location>
        <begin position="42"/>
        <end position="72"/>
    </location>
</feature>
<dbReference type="AlphaFoldDB" id="K0NMC9"/>
<dbReference type="KEGG" id="dto:TOL2_C36830"/>
<evidence type="ECO:0000256" key="7">
    <source>
        <dbReference type="SAM" id="MobiDB-lite"/>
    </source>
</evidence>
<evidence type="ECO:0000256" key="6">
    <source>
        <dbReference type="ARBA" id="ARBA00023014"/>
    </source>
</evidence>
<dbReference type="HOGENOM" id="CLU_043374_0_0_7"/>
<protein>
    <submittedName>
        <fullName evidence="9">HmcB: HMC redox complex, transmembrane protein</fullName>
    </submittedName>
</protein>